<dbReference type="RefSeq" id="WP_146066785.1">
    <property type="nucleotide sequence ID" value="NZ_FMSV02000515.1"/>
</dbReference>
<dbReference type="AlphaFoldDB" id="A0A1H6FDK8"/>
<protein>
    <submittedName>
        <fullName evidence="2">Uncharacterized protein</fullName>
    </submittedName>
</protein>
<reference evidence="2 3" key="1">
    <citation type="submission" date="2016-10" db="EMBL/GenBank/DDBJ databases">
        <authorList>
            <person name="de Groot N.N."/>
        </authorList>
    </citation>
    <scope>NUCLEOTIDE SEQUENCE [LARGE SCALE GENOMIC DNA]</scope>
    <source>
        <strain evidence="2">MBHS1</strain>
    </source>
</reference>
<dbReference type="Proteomes" id="UP000236724">
    <property type="component" value="Unassembled WGS sequence"/>
</dbReference>
<dbReference type="EMBL" id="FMSV02000515">
    <property type="protein sequence ID" value="SEH07115.1"/>
    <property type="molecule type" value="Genomic_DNA"/>
</dbReference>
<feature type="transmembrane region" description="Helical" evidence="1">
    <location>
        <begin position="12"/>
        <end position="30"/>
    </location>
</feature>
<keyword evidence="1" id="KW-0472">Membrane</keyword>
<keyword evidence="1" id="KW-1133">Transmembrane helix</keyword>
<sequence length="112" mass="12459">MLLQAVPPLKQAVDYTCLLSIYGVIMNKFLTNTKSCNNIKKFISYLFLIMAIVYFLGLLLIAVAITGCLIFSLQFLSKICCSTGYRWPVLGGCLKIAKPVILPKSTHYLSMS</sequence>
<feature type="transmembrane region" description="Helical" evidence="1">
    <location>
        <begin position="42"/>
        <end position="73"/>
    </location>
</feature>
<evidence type="ECO:0000313" key="3">
    <source>
        <dbReference type="Proteomes" id="UP000236724"/>
    </source>
</evidence>
<organism evidence="2 3">
    <name type="scientific">Candidatus Venteria ishoeyi</name>
    <dbReference type="NCBI Taxonomy" id="1899563"/>
    <lineage>
        <taxon>Bacteria</taxon>
        <taxon>Pseudomonadati</taxon>
        <taxon>Pseudomonadota</taxon>
        <taxon>Gammaproteobacteria</taxon>
        <taxon>Thiotrichales</taxon>
        <taxon>Thiotrichaceae</taxon>
        <taxon>Venteria</taxon>
    </lineage>
</organism>
<proteinExistence type="predicted"/>
<accession>A0A1H6FDK8</accession>
<keyword evidence="3" id="KW-1185">Reference proteome</keyword>
<name>A0A1H6FDK8_9GAMM</name>
<gene>
    <name evidence="2" type="ORF">MBHS_02987</name>
</gene>
<evidence type="ECO:0000256" key="1">
    <source>
        <dbReference type="SAM" id="Phobius"/>
    </source>
</evidence>
<evidence type="ECO:0000313" key="2">
    <source>
        <dbReference type="EMBL" id="SEH07115.1"/>
    </source>
</evidence>
<keyword evidence="1" id="KW-0812">Transmembrane</keyword>